<accession>A0ABT6KAF6</accession>
<evidence type="ECO:0000313" key="2">
    <source>
        <dbReference type="Proteomes" id="UP001159386"/>
    </source>
</evidence>
<gene>
    <name evidence="1" type="ORF">NWP22_02785</name>
</gene>
<dbReference type="RefSeq" id="WP_280801483.1">
    <property type="nucleotide sequence ID" value="NZ_JANQDF010000029.1"/>
</dbReference>
<comment type="caution">
    <text evidence="1">The sequence shown here is derived from an EMBL/GenBank/DDBJ whole genome shotgun (WGS) entry which is preliminary data.</text>
</comment>
<protein>
    <submittedName>
        <fullName evidence="1">Uncharacterized protein</fullName>
    </submittedName>
</protein>
<keyword evidence="2" id="KW-1185">Reference proteome</keyword>
<name>A0ABT6KAF6_9CYAN</name>
<dbReference type="EMBL" id="JANQDF010000029">
    <property type="protein sequence ID" value="MDH6104809.1"/>
    <property type="molecule type" value="Genomic_DNA"/>
</dbReference>
<evidence type="ECO:0000313" key="1">
    <source>
        <dbReference type="EMBL" id="MDH6104809.1"/>
    </source>
</evidence>
<sequence>MCFHLAIATHRCKLCVAIACASCVSPITDLKANNYNLDIKNPHQVDVAQADLDEMLAEYHKLMAELGDVRGKLKFELMSALNDQVDQTIE</sequence>
<dbReference type="Proteomes" id="UP001159386">
    <property type="component" value="Unassembled WGS sequence"/>
</dbReference>
<proteinExistence type="predicted"/>
<organism evidence="1 2">
    <name type="scientific">Anabaenopsis tanganyikae CS-531</name>
    <dbReference type="NCBI Taxonomy" id="2785304"/>
    <lineage>
        <taxon>Bacteria</taxon>
        <taxon>Bacillati</taxon>
        <taxon>Cyanobacteriota</taxon>
        <taxon>Cyanophyceae</taxon>
        <taxon>Nostocales</taxon>
        <taxon>Nodulariaceae</taxon>
        <taxon>Anabaenopsis</taxon>
        <taxon>Anabaenopsis tanganyikae</taxon>
    </lineage>
</organism>
<reference evidence="1 2" key="1">
    <citation type="journal article" date="2023" name="J. Phycol.">
        <title>Chrysosporum ovalisporum is synonymous with the true-branching cyanobacterium Umezakia natans (Nostocales/Aphanizomenonaceae).</title>
        <authorList>
            <person name="McGregor G.B."/>
            <person name="Sendall B.C."/>
            <person name="Niiyama Y."/>
            <person name="Tuji A."/>
            <person name="Willis A."/>
        </authorList>
    </citation>
    <scope>NUCLEOTIDE SEQUENCE [LARGE SCALE GENOMIC DNA]</scope>
    <source>
        <strain evidence="1 2">CS-531</strain>
    </source>
</reference>